<keyword evidence="2" id="KW-1185">Reference proteome</keyword>
<sequence length="57" mass="6661">MAPHDSLRTILLDRVRARAQRRTDRVDLQVARFQLMAVHLGNTQREIQDIDRMAHPA</sequence>
<accession>A0A330L513</accession>
<gene>
    <name evidence="1" type="ORF">NITLEN_20417</name>
</gene>
<reference evidence="2" key="1">
    <citation type="submission" date="2018-04" db="EMBL/GenBank/DDBJ databases">
        <authorList>
            <person name="Lucker S."/>
            <person name="Sakoula D."/>
        </authorList>
    </citation>
    <scope>NUCLEOTIDE SEQUENCE [LARGE SCALE GENOMIC DNA]</scope>
</reference>
<dbReference type="AlphaFoldDB" id="A0A330L513"/>
<evidence type="ECO:0000313" key="1">
    <source>
        <dbReference type="EMBL" id="SPP64777.1"/>
    </source>
</evidence>
<name>A0A330L513_9BACT</name>
<dbReference type="Proteomes" id="UP000248168">
    <property type="component" value="Unassembled WGS sequence"/>
</dbReference>
<dbReference type="InParanoid" id="A0A330L513"/>
<organism evidence="1 2">
    <name type="scientific">Nitrospira lenta</name>
    <dbReference type="NCBI Taxonomy" id="1436998"/>
    <lineage>
        <taxon>Bacteria</taxon>
        <taxon>Pseudomonadati</taxon>
        <taxon>Nitrospirota</taxon>
        <taxon>Nitrospiria</taxon>
        <taxon>Nitrospirales</taxon>
        <taxon>Nitrospiraceae</taxon>
        <taxon>Nitrospira</taxon>
    </lineage>
</organism>
<dbReference type="EMBL" id="OUNR01000012">
    <property type="protein sequence ID" value="SPP64777.1"/>
    <property type="molecule type" value="Genomic_DNA"/>
</dbReference>
<evidence type="ECO:0000313" key="2">
    <source>
        <dbReference type="Proteomes" id="UP000248168"/>
    </source>
</evidence>
<protein>
    <submittedName>
        <fullName evidence="1">Uncharacterized protein</fullName>
    </submittedName>
</protein>
<proteinExistence type="predicted"/>